<accession>A0A1Y0II57</accession>
<dbReference type="PROSITE" id="PS51186">
    <property type="entry name" value="GNAT"/>
    <property type="match status" value="1"/>
</dbReference>
<dbReference type="KEGG" id="tum:CBW65_02980"/>
<dbReference type="Pfam" id="PF00583">
    <property type="entry name" value="Acetyltransf_1"/>
    <property type="match status" value="1"/>
</dbReference>
<name>A0A1Y0II57_9BACL</name>
<evidence type="ECO:0000313" key="3">
    <source>
        <dbReference type="Proteomes" id="UP000195437"/>
    </source>
</evidence>
<dbReference type="Proteomes" id="UP000195437">
    <property type="component" value="Chromosome"/>
</dbReference>
<gene>
    <name evidence="2" type="ORF">CBW65_02980</name>
</gene>
<dbReference type="EMBL" id="CP021434">
    <property type="protein sequence ID" value="ARU60137.1"/>
    <property type="molecule type" value="Genomic_DNA"/>
</dbReference>
<reference evidence="3" key="1">
    <citation type="submission" date="2017-05" db="EMBL/GenBank/DDBJ databases">
        <authorList>
            <person name="Sung H."/>
        </authorList>
    </citation>
    <scope>NUCLEOTIDE SEQUENCE [LARGE SCALE GENOMIC DNA]</scope>
    <source>
        <strain evidence="3">AR23208</strain>
    </source>
</reference>
<dbReference type="SUPFAM" id="SSF55729">
    <property type="entry name" value="Acyl-CoA N-acyltransferases (Nat)"/>
    <property type="match status" value="1"/>
</dbReference>
<evidence type="ECO:0000313" key="2">
    <source>
        <dbReference type="EMBL" id="ARU60137.1"/>
    </source>
</evidence>
<dbReference type="GO" id="GO:0016747">
    <property type="term" value="F:acyltransferase activity, transferring groups other than amino-acyl groups"/>
    <property type="evidence" value="ECO:0007669"/>
    <property type="project" value="InterPro"/>
</dbReference>
<protein>
    <recommendedName>
        <fullName evidence="1">N-acetyltransferase domain-containing protein</fullName>
    </recommendedName>
</protein>
<dbReference type="InterPro" id="IPR016181">
    <property type="entry name" value="Acyl_CoA_acyltransferase"/>
</dbReference>
<dbReference type="InterPro" id="IPR000182">
    <property type="entry name" value="GNAT_dom"/>
</dbReference>
<feature type="domain" description="N-acetyltransferase" evidence="1">
    <location>
        <begin position="12"/>
        <end position="196"/>
    </location>
</feature>
<keyword evidence="3" id="KW-1185">Reference proteome</keyword>
<dbReference type="AlphaFoldDB" id="A0A1Y0II57"/>
<organism evidence="2 3">
    <name type="scientific">Tumebacillus avium</name>
    <dbReference type="NCBI Taxonomy" id="1903704"/>
    <lineage>
        <taxon>Bacteria</taxon>
        <taxon>Bacillati</taxon>
        <taxon>Bacillota</taxon>
        <taxon>Bacilli</taxon>
        <taxon>Bacillales</taxon>
        <taxon>Alicyclobacillaceae</taxon>
        <taxon>Tumebacillus</taxon>
    </lineage>
</organism>
<sequence length="196" mass="21941">MEKTAGGAKLNVEVKKLTPELVESFLHFFDHVAFQDNEKWASCYCHFYRREWADGEWGERGAEENREAAVQWIKANGLNGYLAFADGEPVGWCHANDAGNVVKGNHIEREPDAKTGVFACFIVAPDHRGKGIATQLLHAACEGFKEDGYAYVEGYPAKQGETVQHHYHGPLAMYEENGFALVTDYDDDNVVMRKAL</sequence>
<evidence type="ECO:0000259" key="1">
    <source>
        <dbReference type="PROSITE" id="PS51186"/>
    </source>
</evidence>
<dbReference type="Gene3D" id="3.40.630.30">
    <property type="match status" value="1"/>
</dbReference>
<dbReference type="CDD" id="cd04301">
    <property type="entry name" value="NAT_SF"/>
    <property type="match status" value="1"/>
</dbReference>
<proteinExistence type="predicted"/>